<gene>
    <name evidence="3" type="ORF">Pla133_02820</name>
</gene>
<sequence>MQDFTSTLSIVARGERELLITRQFSAPRELVFRAMTDAELVARWMTGPAGWQMVDSKAKVAPGGAFRHAWRHDDGREMAMVGEYREVDRPARIVRTECFEFGCEAQAGEQLATMTLVQVDGVTEVCVVVLYPSAEARDGALASGMEDGLAESYRMLDLQLATAALG</sequence>
<comment type="similarity">
    <text evidence="1">Belongs to the AHA1 family.</text>
</comment>
<proteinExistence type="inferred from homology"/>
<dbReference type="InterPro" id="IPR013538">
    <property type="entry name" value="ASHA1/2-like_C"/>
</dbReference>
<keyword evidence="4" id="KW-1185">Reference proteome</keyword>
<evidence type="ECO:0000313" key="3">
    <source>
        <dbReference type="EMBL" id="QDU65218.1"/>
    </source>
</evidence>
<feature type="domain" description="Activator of Hsp90 ATPase homologue 1/2-like C-terminal" evidence="2">
    <location>
        <begin position="26"/>
        <end position="157"/>
    </location>
</feature>
<dbReference type="Proteomes" id="UP000316921">
    <property type="component" value="Chromosome"/>
</dbReference>
<dbReference type="EMBL" id="CP036287">
    <property type="protein sequence ID" value="QDU65218.1"/>
    <property type="molecule type" value="Genomic_DNA"/>
</dbReference>
<protein>
    <recommendedName>
        <fullName evidence="2">Activator of Hsp90 ATPase homologue 1/2-like C-terminal domain-containing protein</fullName>
    </recommendedName>
</protein>
<name>A0A518BE01_9BACT</name>
<dbReference type="SUPFAM" id="SSF55961">
    <property type="entry name" value="Bet v1-like"/>
    <property type="match status" value="1"/>
</dbReference>
<evidence type="ECO:0000259" key="2">
    <source>
        <dbReference type="Pfam" id="PF08327"/>
    </source>
</evidence>
<evidence type="ECO:0000256" key="1">
    <source>
        <dbReference type="ARBA" id="ARBA00006817"/>
    </source>
</evidence>
<reference evidence="3 4" key="1">
    <citation type="submission" date="2019-02" db="EMBL/GenBank/DDBJ databases">
        <title>Deep-cultivation of Planctomycetes and their phenomic and genomic characterization uncovers novel biology.</title>
        <authorList>
            <person name="Wiegand S."/>
            <person name="Jogler M."/>
            <person name="Boedeker C."/>
            <person name="Pinto D."/>
            <person name="Vollmers J."/>
            <person name="Rivas-Marin E."/>
            <person name="Kohn T."/>
            <person name="Peeters S.H."/>
            <person name="Heuer A."/>
            <person name="Rast P."/>
            <person name="Oberbeckmann S."/>
            <person name="Bunk B."/>
            <person name="Jeske O."/>
            <person name="Meyerdierks A."/>
            <person name="Storesund J.E."/>
            <person name="Kallscheuer N."/>
            <person name="Luecker S."/>
            <person name="Lage O.M."/>
            <person name="Pohl T."/>
            <person name="Merkel B.J."/>
            <person name="Hornburger P."/>
            <person name="Mueller R.-W."/>
            <person name="Bruemmer F."/>
            <person name="Labrenz M."/>
            <person name="Spormann A.M."/>
            <person name="Op den Camp H."/>
            <person name="Overmann J."/>
            <person name="Amann R."/>
            <person name="Jetten M.S.M."/>
            <person name="Mascher T."/>
            <person name="Medema M.H."/>
            <person name="Devos D.P."/>
            <person name="Kaster A.-K."/>
            <person name="Ovreas L."/>
            <person name="Rohde M."/>
            <person name="Galperin M.Y."/>
            <person name="Jogler C."/>
        </authorList>
    </citation>
    <scope>NUCLEOTIDE SEQUENCE [LARGE SCALE GENOMIC DNA]</scope>
    <source>
        <strain evidence="3 4">Pla133</strain>
    </source>
</reference>
<dbReference type="RefSeq" id="WP_145061615.1">
    <property type="nucleotide sequence ID" value="NZ_CP036287.1"/>
</dbReference>
<dbReference type="AlphaFoldDB" id="A0A518BE01"/>
<dbReference type="InterPro" id="IPR023393">
    <property type="entry name" value="START-like_dom_sf"/>
</dbReference>
<organism evidence="3 4">
    <name type="scientific">Engelhardtia mirabilis</name>
    <dbReference type="NCBI Taxonomy" id="2528011"/>
    <lineage>
        <taxon>Bacteria</taxon>
        <taxon>Pseudomonadati</taxon>
        <taxon>Planctomycetota</taxon>
        <taxon>Planctomycetia</taxon>
        <taxon>Planctomycetia incertae sedis</taxon>
        <taxon>Engelhardtia</taxon>
    </lineage>
</organism>
<dbReference type="Gene3D" id="3.30.530.20">
    <property type="match status" value="1"/>
</dbReference>
<accession>A0A518BE01</accession>
<dbReference type="KEGG" id="pbap:Pla133_02820"/>
<evidence type="ECO:0000313" key="4">
    <source>
        <dbReference type="Proteomes" id="UP000316921"/>
    </source>
</evidence>
<dbReference type="Pfam" id="PF08327">
    <property type="entry name" value="AHSA1"/>
    <property type="match status" value="1"/>
</dbReference>